<feature type="compositionally biased region" description="Basic and acidic residues" evidence="1">
    <location>
        <begin position="83"/>
        <end position="94"/>
    </location>
</feature>
<feature type="compositionally biased region" description="Basic and acidic residues" evidence="1">
    <location>
        <begin position="1"/>
        <end position="10"/>
    </location>
</feature>
<dbReference type="InterPro" id="IPR014004">
    <property type="entry name" value="Transpt-assoc_nodulatn_dom_bac"/>
</dbReference>
<dbReference type="InterPro" id="IPR051686">
    <property type="entry name" value="Lipoprotein_DolP"/>
</dbReference>
<reference evidence="3 4" key="1">
    <citation type="submission" date="2016-11" db="EMBL/GenBank/DDBJ databases">
        <authorList>
            <person name="Jaros S."/>
            <person name="Januszkiewicz K."/>
            <person name="Wedrychowicz H."/>
        </authorList>
    </citation>
    <scope>NUCLEOTIDE SEQUENCE [LARGE SCALE GENOMIC DNA]</scope>
    <source>
        <strain evidence="3 4">DSM 18119</strain>
    </source>
</reference>
<protein>
    <submittedName>
        <fullName evidence="3">Osmotically-inducible protein OsmY, contains BON domain</fullName>
    </submittedName>
</protein>
<dbReference type="InterPro" id="IPR007055">
    <property type="entry name" value="BON_dom"/>
</dbReference>
<evidence type="ECO:0000313" key="3">
    <source>
        <dbReference type="EMBL" id="SHE42199.1"/>
    </source>
</evidence>
<feature type="domain" description="BON" evidence="2">
    <location>
        <begin position="223"/>
        <end position="291"/>
    </location>
</feature>
<feature type="compositionally biased region" description="Basic and acidic residues" evidence="1">
    <location>
        <begin position="198"/>
        <end position="209"/>
    </location>
</feature>
<gene>
    <name evidence="3" type="ORF">SAMN02745131_00415</name>
</gene>
<dbReference type="NCBIfam" id="NF033157">
    <property type="entry name" value="SWFGD_domain"/>
    <property type="match status" value="1"/>
</dbReference>
<dbReference type="PANTHER" id="PTHR34606">
    <property type="entry name" value="BON DOMAIN-CONTAINING PROTEIN"/>
    <property type="match status" value="1"/>
</dbReference>
<dbReference type="PROSITE" id="PS50914">
    <property type="entry name" value="BON"/>
    <property type="match status" value="1"/>
</dbReference>
<feature type="compositionally biased region" description="Polar residues" evidence="1">
    <location>
        <begin position="11"/>
        <end position="25"/>
    </location>
</feature>
<dbReference type="EMBL" id="FQUU01000001">
    <property type="protein sequence ID" value="SHE42199.1"/>
    <property type="molecule type" value="Genomic_DNA"/>
</dbReference>
<feature type="region of interest" description="Disordered" evidence="1">
    <location>
        <begin position="198"/>
        <end position="225"/>
    </location>
</feature>
<dbReference type="PANTHER" id="PTHR34606:SF15">
    <property type="entry name" value="BON DOMAIN-CONTAINING PROTEIN"/>
    <property type="match status" value="1"/>
</dbReference>
<organism evidence="3 4">
    <name type="scientific">Flavisolibacter ginsengisoli DSM 18119</name>
    <dbReference type="NCBI Taxonomy" id="1121884"/>
    <lineage>
        <taxon>Bacteria</taxon>
        <taxon>Pseudomonadati</taxon>
        <taxon>Bacteroidota</taxon>
        <taxon>Chitinophagia</taxon>
        <taxon>Chitinophagales</taxon>
        <taxon>Chitinophagaceae</taxon>
        <taxon>Flavisolibacter</taxon>
    </lineage>
</organism>
<dbReference type="Gene3D" id="3.30.1340.30">
    <property type="match status" value="1"/>
</dbReference>
<dbReference type="AlphaFoldDB" id="A0A1M4TCD2"/>
<name>A0A1M4TCD2_9BACT</name>
<feature type="compositionally biased region" description="Polar residues" evidence="1">
    <location>
        <begin position="34"/>
        <end position="46"/>
    </location>
</feature>
<proteinExistence type="predicted"/>
<accession>A0A1M4TCD2</accession>
<evidence type="ECO:0000259" key="2">
    <source>
        <dbReference type="PROSITE" id="PS50914"/>
    </source>
</evidence>
<dbReference type="Pfam" id="PF04972">
    <property type="entry name" value="BON"/>
    <property type="match status" value="1"/>
</dbReference>
<feature type="compositionally biased region" description="Basic and acidic residues" evidence="1">
    <location>
        <begin position="216"/>
        <end position="225"/>
    </location>
</feature>
<feature type="region of interest" description="Disordered" evidence="1">
    <location>
        <begin position="1"/>
        <end position="170"/>
    </location>
</feature>
<dbReference type="STRING" id="1121884.SAMN02745131_00415"/>
<keyword evidence="4" id="KW-1185">Reference proteome</keyword>
<evidence type="ECO:0000256" key="1">
    <source>
        <dbReference type="SAM" id="MobiDB-lite"/>
    </source>
</evidence>
<dbReference type="RefSeq" id="WP_217652907.1">
    <property type="nucleotide sequence ID" value="NZ_FQUU01000001.1"/>
</dbReference>
<dbReference type="Proteomes" id="UP000184048">
    <property type="component" value="Unassembled WGS sequence"/>
</dbReference>
<dbReference type="SMART" id="SM00749">
    <property type="entry name" value="BON"/>
    <property type="match status" value="1"/>
</dbReference>
<sequence length="299" mass="34412">MAKNNQKDDFQSYNQDWEQNQNRFNDQGEYNHGNYGNASHQGSRNWMNDDRSRNKGNRNFGRGGDYNSENRNDWRNTSGGYSSEHDYRQHDDWNRGQGQWRDTGNYGQTYGTSGGYGSNQNRFRGMNANRGDNYGSRDRDVYGGRYASGDYNDRNRGQESIYGGDTSNYGNATQGGVDRGWWDRTRDEVSSWFGDDDAERRRRMDESRSGGHRGKGPKDYRRSADRIREDVCDRLSDDDYLDASNIEVKVEGDEVILTGTAASRDEKRRAEDLVESISGVRNVENRIRVETGTSSYTRE</sequence>
<evidence type="ECO:0000313" key="4">
    <source>
        <dbReference type="Proteomes" id="UP000184048"/>
    </source>
</evidence>
<dbReference type="InterPro" id="IPR047800">
    <property type="entry name" value="SWFGD_dom"/>
</dbReference>